<evidence type="ECO:0000256" key="7">
    <source>
        <dbReference type="ARBA" id="ARBA00022729"/>
    </source>
</evidence>
<evidence type="ECO:0000259" key="15">
    <source>
        <dbReference type="Pfam" id="PF07732"/>
    </source>
</evidence>
<evidence type="ECO:0000256" key="1">
    <source>
        <dbReference type="ARBA" id="ARBA00001935"/>
    </source>
</evidence>
<feature type="signal peptide" evidence="12">
    <location>
        <begin position="1"/>
        <end position="30"/>
    </location>
</feature>
<feature type="chain" id="PRO_5044803432" description="Monocopper oxidase-like protein SKS1" evidence="12">
    <location>
        <begin position="31"/>
        <end position="598"/>
    </location>
</feature>
<keyword evidence="8" id="KW-0186">Copper</keyword>
<dbReference type="Pfam" id="PF07731">
    <property type="entry name" value="Cu-oxidase_2"/>
    <property type="match status" value="1"/>
</dbReference>
<keyword evidence="17" id="KW-1185">Reference proteome</keyword>
<evidence type="ECO:0000256" key="8">
    <source>
        <dbReference type="ARBA" id="ARBA00023008"/>
    </source>
</evidence>
<keyword evidence="9" id="KW-0472">Membrane</keyword>
<dbReference type="EMBL" id="CAUOFW020005485">
    <property type="protein sequence ID" value="CAK9170363.1"/>
    <property type="molecule type" value="Genomic_DNA"/>
</dbReference>
<dbReference type="Gene3D" id="2.60.40.420">
    <property type="entry name" value="Cupredoxins - blue copper proteins"/>
    <property type="match status" value="3"/>
</dbReference>
<dbReference type="AlphaFoldDB" id="A0ABC8TLM4"/>
<evidence type="ECO:0000256" key="11">
    <source>
        <dbReference type="ARBA" id="ARBA00023288"/>
    </source>
</evidence>
<evidence type="ECO:0000313" key="17">
    <source>
        <dbReference type="Proteomes" id="UP001642360"/>
    </source>
</evidence>
<keyword evidence="4" id="KW-1003">Cell membrane</keyword>
<name>A0ABC8TLM4_9AQUA</name>
<evidence type="ECO:0000256" key="4">
    <source>
        <dbReference type="ARBA" id="ARBA00022475"/>
    </source>
</evidence>
<evidence type="ECO:0000313" key="16">
    <source>
        <dbReference type="EMBL" id="CAK9170363.1"/>
    </source>
</evidence>
<evidence type="ECO:0000256" key="6">
    <source>
        <dbReference type="ARBA" id="ARBA00022723"/>
    </source>
</evidence>
<reference evidence="16 17" key="1">
    <citation type="submission" date="2024-02" db="EMBL/GenBank/DDBJ databases">
        <authorList>
            <person name="Vignale AGUSTIN F."/>
            <person name="Sosa J E."/>
            <person name="Modenutti C."/>
        </authorList>
    </citation>
    <scope>NUCLEOTIDE SEQUENCE [LARGE SCALE GENOMIC DNA]</scope>
</reference>
<dbReference type="InterPro" id="IPR011706">
    <property type="entry name" value="Cu-oxidase_C"/>
</dbReference>
<dbReference type="PANTHER" id="PTHR11709:SF270">
    <property type="entry name" value="MONOCOPPER OXIDASE-LIKE PROTEIN SKS1"/>
    <property type="match status" value="1"/>
</dbReference>
<sequence>MASIRGSLLIHISALFRIVLLFNLTNLSFAADPFANFDLELSYITVSPLAVPQQVIAVNGKFPGPTLNVTTNYNVVVNVKNKLDENLLITWSGVQMRRSSWQDGVLGTNCPIPPKWNWTYQFQVKDQIGSFFYFPSLNFQRAAGGFGSFIITNRNIIPLPFNTPDGDIVIIIGDWYTRNHTALRKSLDAGNDLGMPDGVLINGKGPFRYNSTLVPDGIDYETINVDPGKTYRIRVHNVGVSTCLNFRIQSHNLLLAETEGYYTSQQNYTSIDIHVGQSYSFLVTMDQNASSDYYIVASARFVNQTVWQRVTGVAVLHYSNSKGKVTGPLPDPPNDVYDTSYALNQAMSIRQNVSASGARPNPQGSFHYGSINVTDDYILKSVPPVMIDGKLKATFNGISFVNPDTPIRLADSFKVKGAYKLDFPTKPMNRTPQIDISIINATYKGFIEVVLQNNDTVVQSFHIDGYSFFVVGMGYGEWTENSRGSYNKWDAISRSTTQVFSGGWTAIMISLDNVGVWNLRAENLDRWYLGQETYMRIINPEDTGNKTELPVPDNALFCGALAHLQKPQETTSSASTVRGYVKLYFTLLMFFTVCFTAW</sequence>
<evidence type="ECO:0000256" key="3">
    <source>
        <dbReference type="ARBA" id="ARBA00010609"/>
    </source>
</evidence>
<keyword evidence="7 12" id="KW-0732">Signal</keyword>
<evidence type="ECO:0000256" key="10">
    <source>
        <dbReference type="ARBA" id="ARBA00023180"/>
    </source>
</evidence>
<comment type="subcellular location">
    <subcellularLocation>
        <location evidence="2">Cell membrane</location>
        <topology evidence="2">Lipid-anchor</topology>
        <topology evidence="2">GPI-anchor</topology>
    </subcellularLocation>
</comment>
<dbReference type="FunFam" id="2.60.40.420:FF:000016">
    <property type="entry name" value="Monocopper oxidase-like protein"/>
    <property type="match status" value="1"/>
</dbReference>
<dbReference type="GO" id="GO:0005886">
    <property type="term" value="C:plasma membrane"/>
    <property type="evidence" value="ECO:0007669"/>
    <property type="project" value="UniProtKB-SubCell"/>
</dbReference>
<dbReference type="FunFam" id="2.60.40.420:FF:000023">
    <property type="entry name" value="Monocopper oxidase-like protein SKU5"/>
    <property type="match status" value="1"/>
</dbReference>
<evidence type="ECO:0008006" key="18">
    <source>
        <dbReference type="Google" id="ProtNLM"/>
    </source>
</evidence>
<dbReference type="SUPFAM" id="SSF49503">
    <property type="entry name" value="Cupredoxins"/>
    <property type="match status" value="3"/>
</dbReference>
<feature type="domain" description="Plastocyanin-like" evidence="13">
    <location>
        <begin position="167"/>
        <end position="321"/>
    </location>
</feature>
<comment type="cofactor">
    <cofactor evidence="1">
        <name>Cu cation</name>
        <dbReference type="ChEBI" id="CHEBI:23378"/>
    </cofactor>
</comment>
<feature type="domain" description="Plastocyanin-like" evidence="15">
    <location>
        <begin position="42"/>
        <end position="155"/>
    </location>
</feature>
<dbReference type="Pfam" id="PF00394">
    <property type="entry name" value="Cu-oxidase"/>
    <property type="match status" value="1"/>
</dbReference>
<evidence type="ECO:0000256" key="5">
    <source>
        <dbReference type="ARBA" id="ARBA00022622"/>
    </source>
</evidence>
<dbReference type="InterPro" id="IPR011707">
    <property type="entry name" value="Cu-oxidase-like_N"/>
</dbReference>
<keyword evidence="10" id="KW-0325">Glycoprotein</keyword>
<comment type="caution">
    <text evidence="16">The sequence shown here is derived from an EMBL/GenBank/DDBJ whole genome shotgun (WGS) entry which is preliminary data.</text>
</comment>
<evidence type="ECO:0000256" key="9">
    <source>
        <dbReference type="ARBA" id="ARBA00023136"/>
    </source>
</evidence>
<dbReference type="InterPro" id="IPR008972">
    <property type="entry name" value="Cupredoxin"/>
</dbReference>
<evidence type="ECO:0000259" key="14">
    <source>
        <dbReference type="Pfam" id="PF07731"/>
    </source>
</evidence>
<keyword evidence="5" id="KW-0336">GPI-anchor</keyword>
<dbReference type="PANTHER" id="PTHR11709">
    <property type="entry name" value="MULTI-COPPER OXIDASE"/>
    <property type="match status" value="1"/>
</dbReference>
<gene>
    <name evidence="16" type="ORF">ILEXP_LOCUS39845</name>
</gene>
<keyword evidence="11" id="KW-0449">Lipoprotein</keyword>
<comment type="similarity">
    <text evidence="3">Belongs to the multicopper oxidase family.</text>
</comment>
<evidence type="ECO:0000256" key="2">
    <source>
        <dbReference type="ARBA" id="ARBA00004609"/>
    </source>
</evidence>
<dbReference type="GO" id="GO:0098552">
    <property type="term" value="C:side of membrane"/>
    <property type="evidence" value="ECO:0007669"/>
    <property type="project" value="UniProtKB-KW"/>
</dbReference>
<evidence type="ECO:0000256" key="12">
    <source>
        <dbReference type="SAM" id="SignalP"/>
    </source>
</evidence>
<dbReference type="InterPro" id="IPR045087">
    <property type="entry name" value="Cu-oxidase_fam"/>
</dbReference>
<proteinExistence type="inferred from homology"/>
<dbReference type="FunFam" id="2.60.40.420:FF:000012">
    <property type="entry name" value="Monocopper oxidase-like protein"/>
    <property type="match status" value="1"/>
</dbReference>
<feature type="domain" description="Plastocyanin-like" evidence="14">
    <location>
        <begin position="405"/>
        <end position="541"/>
    </location>
</feature>
<keyword evidence="6" id="KW-0479">Metal-binding</keyword>
<evidence type="ECO:0000259" key="13">
    <source>
        <dbReference type="Pfam" id="PF00394"/>
    </source>
</evidence>
<dbReference type="Proteomes" id="UP001642360">
    <property type="component" value="Unassembled WGS sequence"/>
</dbReference>
<dbReference type="GO" id="GO:0046872">
    <property type="term" value="F:metal ion binding"/>
    <property type="evidence" value="ECO:0007669"/>
    <property type="project" value="UniProtKB-KW"/>
</dbReference>
<accession>A0ABC8TLM4</accession>
<dbReference type="InterPro" id="IPR001117">
    <property type="entry name" value="Cu-oxidase_2nd"/>
</dbReference>
<organism evidence="16 17">
    <name type="scientific">Ilex paraguariensis</name>
    <name type="common">yerba mate</name>
    <dbReference type="NCBI Taxonomy" id="185542"/>
    <lineage>
        <taxon>Eukaryota</taxon>
        <taxon>Viridiplantae</taxon>
        <taxon>Streptophyta</taxon>
        <taxon>Embryophyta</taxon>
        <taxon>Tracheophyta</taxon>
        <taxon>Spermatophyta</taxon>
        <taxon>Magnoliopsida</taxon>
        <taxon>eudicotyledons</taxon>
        <taxon>Gunneridae</taxon>
        <taxon>Pentapetalae</taxon>
        <taxon>asterids</taxon>
        <taxon>campanulids</taxon>
        <taxon>Aquifoliales</taxon>
        <taxon>Aquifoliaceae</taxon>
        <taxon>Ilex</taxon>
    </lineage>
</organism>
<protein>
    <recommendedName>
        <fullName evidence="18">Monocopper oxidase-like protein SKS1</fullName>
    </recommendedName>
</protein>
<dbReference type="Pfam" id="PF07732">
    <property type="entry name" value="Cu-oxidase_3"/>
    <property type="match status" value="1"/>
</dbReference>